<accession>A0ABP8TJ07</accession>
<dbReference type="Proteomes" id="UP001500212">
    <property type="component" value="Unassembled WGS sequence"/>
</dbReference>
<name>A0ABP8TJ07_9ACTN</name>
<keyword evidence="1" id="KW-0732">Signal</keyword>
<sequence length="206" mass="21913">MRRAVAVLLGVALAGAAIWVRSHAPDDYDRRYAPLAVTGHVGTAVTAGRFTVRVESVTVARSISSPQKELLRPEGVFVVVTTAATSRRDPLQISTALLRTRDGREFRGSGKDVTTPAATTLDDVTLSPGLWRRGPFVFEIPPSLLAGATLLMSDRLPDDKKVPEGFPPFGFELTAQANVPLGIGEATARRMVAAAAERVTVPGARS</sequence>
<proteinExistence type="predicted"/>
<evidence type="ECO:0000313" key="3">
    <source>
        <dbReference type="Proteomes" id="UP001500212"/>
    </source>
</evidence>
<comment type="caution">
    <text evidence="2">The sequence shown here is derived from an EMBL/GenBank/DDBJ whole genome shotgun (WGS) entry which is preliminary data.</text>
</comment>
<evidence type="ECO:0008006" key="4">
    <source>
        <dbReference type="Google" id="ProtNLM"/>
    </source>
</evidence>
<keyword evidence="3" id="KW-1185">Reference proteome</keyword>
<gene>
    <name evidence="2" type="ORF">GCM10023195_38430</name>
</gene>
<dbReference type="Gene3D" id="2.60.40.1240">
    <property type="match status" value="1"/>
</dbReference>
<evidence type="ECO:0000313" key="2">
    <source>
        <dbReference type="EMBL" id="GAA4609509.1"/>
    </source>
</evidence>
<protein>
    <recommendedName>
        <fullName evidence="4">DUF4352 domain-containing protein</fullName>
    </recommendedName>
</protein>
<dbReference type="RefSeq" id="WP_345355621.1">
    <property type="nucleotide sequence ID" value="NZ_BAABHJ010000008.1"/>
</dbReference>
<reference evidence="3" key="1">
    <citation type="journal article" date="2019" name="Int. J. Syst. Evol. Microbiol.">
        <title>The Global Catalogue of Microorganisms (GCM) 10K type strain sequencing project: providing services to taxonomists for standard genome sequencing and annotation.</title>
        <authorList>
            <consortium name="The Broad Institute Genomics Platform"/>
            <consortium name="The Broad Institute Genome Sequencing Center for Infectious Disease"/>
            <person name="Wu L."/>
            <person name="Ma J."/>
        </authorList>
    </citation>
    <scope>NUCLEOTIDE SEQUENCE [LARGE SCALE GENOMIC DNA]</scope>
    <source>
        <strain evidence="3">JCM 17938</strain>
    </source>
</reference>
<organism evidence="2 3">
    <name type="scientific">Actinoallomurus liliacearum</name>
    <dbReference type="NCBI Taxonomy" id="1080073"/>
    <lineage>
        <taxon>Bacteria</taxon>
        <taxon>Bacillati</taxon>
        <taxon>Actinomycetota</taxon>
        <taxon>Actinomycetes</taxon>
        <taxon>Streptosporangiales</taxon>
        <taxon>Thermomonosporaceae</taxon>
        <taxon>Actinoallomurus</taxon>
    </lineage>
</organism>
<dbReference type="InterPro" id="IPR029050">
    <property type="entry name" value="Immunoprotect_excell_Ig-like"/>
</dbReference>
<evidence type="ECO:0000256" key="1">
    <source>
        <dbReference type="ARBA" id="ARBA00022729"/>
    </source>
</evidence>
<dbReference type="EMBL" id="BAABHJ010000008">
    <property type="protein sequence ID" value="GAA4609509.1"/>
    <property type="molecule type" value="Genomic_DNA"/>
</dbReference>